<evidence type="ECO:0000256" key="4">
    <source>
        <dbReference type="RuleBase" id="RU000363"/>
    </source>
</evidence>
<feature type="chain" id="PRO_5035432553" evidence="5">
    <location>
        <begin position="21"/>
        <end position="289"/>
    </location>
</feature>
<evidence type="ECO:0000313" key="6">
    <source>
        <dbReference type="EMBL" id="KAH7316893.1"/>
    </source>
</evidence>
<dbReference type="SUPFAM" id="SSF51735">
    <property type="entry name" value="NAD(P)-binding Rossmann-fold domains"/>
    <property type="match status" value="1"/>
</dbReference>
<dbReference type="AlphaFoldDB" id="A0A8K0WRS8"/>
<dbReference type="OrthoDB" id="1274115at2759"/>
<keyword evidence="2" id="KW-0521">NADP</keyword>
<evidence type="ECO:0000256" key="2">
    <source>
        <dbReference type="ARBA" id="ARBA00022857"/>
    </source>
</evidence>
<dbReference type="GO" id="GO:0016491">
    <property type="term" value="F:oxidoreductase activity"/>
    <property type="evidence" value="ECO:0007669"/>
    <property type="project" value="UniProtKB-KW"/>
</dbReference>
<dbReference type="PANTHER" id="PTHR43976">
    <property type="entry name" value="SHORT CHAIN DEHYDROGENASE"/>
    <property type="match status" value="1"/>
</dbReference>
<gene>
    <name evidence="6" type="ORF">B0I35DRAFT_434188</name>
</gene>
<dbReference type="InterPro" id="IPR036291">
    <property type="entry name" value="NAD(P)-bd_dom_sf"/>
</dbReference>
<dbReference type="PROSITE" id="PS00061">
    <property type="entry name" value="ADH_SHORT"/>
    <property type="match status" value="1"/>
</dbReference>
<feature type="signal peptide" evidence="5">
    <location>
        <begin position="1"/>
        <end position="20"/>
    </location>
</feature>
<protein>
    <submittedName>
        <fullName evidence="6">Uncharacterized protein</fullName>
    </submittedName>
</protein>
<dbReference type="PRINTS" id="PR00080">
    <property type="entry name" value="SDRFAMILY"/>
</dbReference>
<proteinExistence type="inferred from homology"/>
<dbReference type="Gene3D" id="3.40.50.720">
    <property type="entry name" value="NAD(P)-binding Rossmann-like Domain"/>
    <property type="match status" value="1"/>
</dbReference>
<keyword evidence="3" id="KW-0560">Oxidoreductase</keyword>
<evidence type="ECO:0000256" key="1">
    <source>
        <dbReference type="ARBA" id="ARBA00006484"/>
    </source>
</evidence>
<dbReference type="InterPro" id="IPR051911">
    <property type="entry name" value="SDR_oxidoreductase"/>
</dbReference>
<organism evidence="6 7">
    <name type="scientific">Stachybotrys elegans</name>
    <dbReference type="NCBI Taxonomy" id="80388"/>
    <lineage>
        <taxon>Eukaryota</taxon>
        <taxon>Fungi</taxon>
        <taxon>Dikarya</taxon>
        <taxon>Ascomycota</taxon>
        <taxon>Pezizomycotina</taxon>
        <taxon>Sordariomycetes</taxon>
        <taxon>Hypocreomycetidae</taxon>
        <taxon>Hypocreales</taxon>
        <taxon>Stachybotryaceae</taxon>
        <taxon>Stachybotrys</taxon>
    </lineage>
</organism>
<dbReference type="InterPro" id="IPR002347">
    <property type="entry name" value="SDR_fam"/>
</dbReference>
<evidence type="ECO:0000256" key="5">
    <source>
        <dbReference type="SAM" id="SignalP"/>
    </source>
</evidence>
<evidence type="ECO:0000256" key="3">
    <source>
        <dbReference type="ARBA" id="ARBA00023002"/>
    </source>
</evidence>
<dbReference type="Pfam" id="PF00106">
    <property type="entry name" value="adh_short"/>
    <property type="match status" value="1"/>
</dbReference>
<dbReference type="CDD" id="cd05374">
    <property type="entry name" value="17beta-HSD-like_SDR_c"/>
    <property type="match status" value="1"/>
</dbReference>
<dbReference type="Proteomes" id="UP000813444">
    <property type="component" value="Unassembled WGS sequence"/>
</dbReference>
<accession>A0A8K0WRS8</accession>
<reference evidence="6" key="1">
    <citation type="journal article" date="2021" name="Nat. Commun.">
        <title>Genetic determinants of endophytism in the Arabidopsis root mycobiome.</title>
        <authorList>
            <person name="Mesny F."/>
            <person name="Miyauchi S."/>
            <person name="Thiergart T."/>
            <person name="Pickel B."/>
            <person name="Atanasova L."/>
            <person name="Karlsson M."/>
            <person name="Huettel B."/>
            <person name="Barry K.W."/>
            <person name="Haridas S."/>
            <person name="Chen C."/>
            <person name="Bauer D."/>
            <person name="Andreopoulos W."/>
            <person name="Pangilinan J."/>
            <person name="LaButti K."/>
            <person name="Riley R."/>
            <person name="Lipzen A."/>
            <person name="Clum A."/>
            <person name="Drula E."/>
            <person name="Henrissat B."/>
            <person name="Kohler A."/>
            <person name="Grigoriev I.V."/>
            <person name="Martin F.M."/>
            <person name="Hacquard S."/>
        </authorList>
    </citation>
    <scope>NUCLEOTIDE SEQUENCE</scope>
    <source>
        <strain evidence="6">MPI-CAGE-CH-0235</strain>
    </source>
</reference>
<comment type="similarity">
    <text evidence="1 4">Belongs to the short-chain dehydrogenases/reductases (SDR) family.</text>
</comment>
<sequence>MSSPLWLITGASSGIGLSLCLRALSAGHRVVGSVRNRETASAAVEKLEKAGGIIVEMDMTESQTSIADKVQSVVKSMGPIDYLVNNAGYSWLGACEHLSEKDASLQMATNLFGPLFTLQAVLPSMRAKASGTIVNITSVAAQNPNPACSIYSASKAALEALSESLAKEVAQHGIRVLIVEPGAFRTNFLQAVNKKDTETVVIPPHYADTVGAAMSLFAAADGKQIGDPEKAAERIFEAVTRQGMVGGLDVQRLVLGTDSWERMRKTGIKFLEELEIQKESAASTAFTAQ</sequence>
<dbReference type="PANTHER" id="PTHR43976:SF16">
    <property type="entry name" value="SHORT-CHAIN DEHYDROGENASE_REDUCTASE FAMILY PROTEIN"/>
    <property type="match status" value="1"/>
</dbReference>
<keyword evidence="5" id="KW-0732">Signal</keyword>
<dbReference type="EMBL" id="JAGPNK010000008">
    <property type="protein sequence ID" value="KAH7316893.1"/>
    <property type="molecule type" value="Genomic_DNA"/>
</dbReference>
<evidence type="ECO:0000313" key="7">
    <source>
        <dbReference type="Proteomes" id="UP000813444"/>
    </source>
</evidence>
<dbReference type="PRINTS" id="PR00081">
    <property type="entry name" value="GDHRDH"/>
</dbReference>
<name>A0A8K0WRS8_9HYPO</name>
<keyword evidence="7" id="KW-1185">Reference proteome</keyword>
<comment type="caution">
    <text evidence="6">The sequence shown here is derived from an EMBL/GenBank/DDBJ whole genome shotgun (WGS) entry which is preliminary data.</text>
</comment>
<dbReference type="InterPro" id="IPR020904">
    <property type="entry name" value="Sc_DH/Rdtase_CS"/>
</dbReference>